<organism evidence="2 3">
    <name type="scientific">Marinomonas rhizomae</name>
    <dbReference type="NCBI Taxonomy" id="491948"/>
    <lineage>
        <taxon>Bacteria</taxon>
        <taxon>Pseudomonadati</taxon>
        <taxon>Pseudomonadota</taxon>
        <taxon>Gammaproteobacteria</taxon>
        <taxon>Oceanospirillales</taxon>
        <taxon>Oceanospirillaceae</taxon>
        <taxon>Marinomonas</taxon>
    </lineage>
</organism>
<accession>A0A366JB03</accession>
<feature type="signal peptide" evidence="1">
    <location>
        <begin position="1"/>
        <end position="23"/>
    </location>
</feature>
<dbReference type="SUPFAM" id="SSF141318">
    <property type="entry name" value="TM0957-like"/>
    <property type="match status" value="1"/>
</dbReference>
<comment type="caution">
    <text evidence="2">The sequence shown here is derived from an EMBL/GenBank/DDBJ whole genome shotgun (WGS) entry which is preliminary data.</text>
</comment>
<sequence>MFKHAVIKRVLLGVLAMSLAACHVVDLDENGKPIIPMSAADAGLLKNMTPEKISDKLWPLINKEAHEKAIELSTIGKNENLISFVRFQGKVSRFDQTSLKTSLVVNSGGRDIKLQIGKIIKGNSIRDSASLISFDQFKNQIQFAQLSKALNKKAINQIEQPDATWVGKTVTVLAALTIKANKITHAVPIEIKEGAM</sequence>
<proteinExistence type="predicted"/>
<dbReference type="OrthoDB" id="156515at2"/>
<evidence type="ECO:0000313" key="2">
    <source>
        <dbReference type="EMBL" id="RBP83415.1"/>
    </source>
</evidence>
<dbReference type="InterPro" id="IPR036215">
    <property type="entry name" value="TM0957-like_sf"/>
</dbReference>
<dbReference type="PIRSF" id="PIRSF033535">
    <property type="entry name" value="UCP033535_plp"/>
    <property type="match status" value="1"/>
</dbReference>
<evidence type="ECO:0000313" key="3">
    <source>
        <dbReference type="Proteomes" id="UP000252792"/>
    </source>
</evidence>
<keyword evidence="2" id="KW-0449">Lipoprotein</keyword>
<keyword evidence="1" id="KW-0732">Signal</keyword>
<protein>
    <submittedName>
        <fullName evidence="2">Putative lipoprotein</fullName>
    </submittedName>
</protein>
<dbReference type="AlphaFoldDB" id="A0A366JB03"/>
<keyword evidence="3" id="KW-1185">Reference proteome</keyword>
<feature type="chain" id="PRO_5016975099" evidence="1">
    <location>
        <begin position="24"/>
        <end position="196"/>
    </location>
</feature>
<dbReference type="InterPro" id="IPR014582">
    <property type="entry name" value="UCP033535_lipo"/>
</dbReference>
<gene>
    <name evidence="2" type="ORF">DFP80_10660</name>
</gene>
<dbReference type="Pfam" id="PF10054">
    <property type="entry name" value="DUF2291"/>
    <property type="match status" value="1"/>
</dbReference>
<dbReference type="RefSeq" id="WP_113916399.1">
    <property type="nucleotide sequence ID" value="NZ_QNSE01000006.1"/>
</dbReference>
<reference evidence="2 3" key="1">
    <citation type="submission" date="2018-06" db="EMBL/GenBank/DDBJ databases">
        <title>Genomic Encyclopedia of Type Strains, Phase III (KMG-III): the genomes of soil and plant-associated and newly described type strains.</title>
        <authorList>
            <person name="Whitman W."/>
        </authorList>
    </citation>
    <scope>NUCLEOTIDE SEQUENCE [LARGE SCALE GENOMIC DNA]</scope>
    <source>
        <strain evidence="2 3">CECT 7377</strain>
    </source>
</reference>
<dbReference type="PROSITE" id="PS51257">
    <property type="entry name" value="PROKAR_LIPOPROTEIN"/>
    <property type="match status" value="1"/>
</dbReference>
<dbReference type="Proteomes" id="UP000252792">
    <property type="component" value="Unassembled WGS sequence"/>
</dbReference>
<dbReference type="EMBL" id="QNSE01000006">
    <property type="protein sequence ID" value="RBP83415.1"/>
    <property type="molecule type" value="Genomic_DNA"/>
</dbReference>
<name>A0A366JB03_9GAMM</name>
<evidence type="ECO:0000256" key="1">
    <source>
        <dbReference type="SAM" id="SignalP"/>
    </source>
</evidence>